<proteinExistence type="predicted"/>
<sequence>MAEKGIYNKEGLTPLESVYSTNVWQVFQFISIETAQDTLKA</sequence>
<accession>X0WFV5</accession>
<evidence type="ECO:0000313" key="1">
    <source>
        <dbReference type="EMBL" id="GAG22057.1"/>
    </source>
</evidence>
<dbReference type="EMBL" id="BARS01037066">
    <property type="protein sequence ID" value="GAG22057.1"/>
    <property type="molecule type" value="Genomic_DNA"/>
</dbReference>
<organism evidence="1">
    <name type="scientific">marine sediment metagenome</name>
    <dbReference type="NCBI Taxonomy" id="412755"/>
    <lineage>
        <taxon>unclassified sequences</taxon>
        <taxon>metagenomes</taxon>
        <taxon>ecological metagenomes</taxon>
    </lineage>
</organism>
<feature type="non-terminal residue" evidence="1">
    <location>
        <position position="41"/>
    </location>
</feature>
<reference evidence="1" key="1">
    <citation type="journal article" date="2014" name="Front. Microbiol.">
        <title>High frequency of phylogenetically diverse reductive dehalogenase-homologous genes in deep subseafloor sedimentary metagenomes.</title>
        <authorList>
            <person name="Kawai M."/>
            <person name="Futagami T."/>
            <person name="Toyoda A."/>
            <person name="Takaki Y."/>
            <person name="Nishi S."/>
            <person name="Hori S."/>
            <person name="Arai W."/>
            <person name="Tsubouchi T."/>
            <person name="Morono Y."/>
            <person name="Uchiyama I."/>
            <person name="Ito T."/>
            <person name="Fujiyama A."/>
            <person name="Inagaki F."/>
            <person name="Takami H."/>
        </authorList>
    </citation>
    <scope>NUCLEOTIDE SEQUENCE</scope>
    <source>
        <strain evidence="1">Expedition CK06-06</strain>
    </source>
</reference>
<gene>
    <name evidence="1" type="ORF">S01H1_56874</name>
</gene>
<comment type="caution">
    <text evidence="1">The sequence shown here is derived from an EMBL/GenBank/DDBJ whole genome shotgun (WGS) entry which is preliminary data.</text>
</comment>
<name>X0WFV5_9ZZZZ</name>
<protein>
    <submittedName>
        <fullName evidence="1">Uncharacterized protein</fullName>
    </submittedName>
</protein>
<dbReference type="AlphaFoldDB" id="X0WFV5"/>